<dbReference type="EMBL" id="HG964446">
    <property type="protein sequence ID" value="CDO90355.1"/>
    <property type="molecule type" value="Genomic_DNA"/>
</dbReference>
<organism evidence="1">
    <name type="scientific">Mycobacterium triplex</name>
    <dbReference type="NCBI Taxonomy" id="47839"/>
    <lineage>
        <taxon>Bacteria</taxon>
        <taxon>Bacillati</taxon>
        <taxon>Actinomycetota</taxon>
        <taxon>Actinomycetes</taxon>
        <taxon>Mycobacteriales</taxon>
        <taxon>Mycobacteriaceae</taxon>
        <taxon>Mycobacterium</taxon>
        <taxon>Mycobacterium simiae complex</taxon>
    </lineage>
</organism>
<dbReference type="STRING" id="47839.BN973_04748"/>
<dbReference type="HOGENOM" id="CLU_054040_1_0_11"/>
<dbReference type="AlphaFoldDB" id="A0A024K2R0"/>
<gene>
    <name evidence="2" type="ORF">AWC29_26070</name>
    <name evidence="1" type="ORF">BN973_04748</name>
</gene>
<dbReference type="EMBL" id="LQPY01000037">
    <property type="protein sequence ID" value="ORW99833.1"/>
    <property type="molecule type" value="Genomic_DNA"/>
</dbReference>
<proteinExistence type="predicted"/>
<accession>A0A024K2R0</accession>
<dbReference type="eggNOG" id="COG5361">
    <property type="taxonomic scope" value="Bacteria"/>
</dbReference>
<keyword evidence="3" id="KW-1185">Reference proteome</keyword>
<protein>
    <submittedName>
        <fullName evidence="1">Uncharacterized protein</fullName>
    </submittedName>
</protein>
<dbReference type="OrthoDB" id="3204158at2"/>
<evidence type="ECO:0000313" key="2">
    <source>
        <dbReference type="EMBL" id="ORW99833.1"/>
    </source>
</evidence>
<reference evidence="1" key="2">
    <citation type="submission" date="2014-04" db="EMBL/GenBank/DDBJ databases">
        <authorList>
            <person name="Xu Y.W."/>
            <person name="Yang Q."/>
        </authorList>
    </citation>
    <scope>NUCLEOTIDE SEQUENCE</scope>
    <source>
        <strain evidence="1">DSM 44626</strain>
    </source>
</reference>
<dbReference type="RefSeq" id="WP_036471066.1">
    <property type="nucleotide sequence ID" value="NZ_HG964446.1"/>
</dbReference>
<reference evidence="1" key="1">
    <citation type="journal article" date="2014" name="Genome Announc.">
        <title>Draft Genome Sequence of Mycobacterium triplex DSM 44626.</title>
        <authorList>
            <person name="Sassi M."/>
            <person name="Croce O."/>
            <person name="Robert C."/>
            <person name="Raoult D."/>
            <person name="Drancourt M."/>
        </authorList>
    </citation>
    <scope>NUCLEOTIDE SEQUENCE [LARGE SCALE GENOMIC DNA]</scope>
    <source>
        <strain evidence="1">DSM 44626</strain>
    </source>
</reference>
<reference evidence="2 3" key="3">
    <citation type="submission" date="2016-01" db="EMBL/GenBank/DDBJ databases">
        <title>The new phylogeny of the genus Mycobacterium.</title>
        <authorList>
            <person name="Tarcisio F."/>
            <person name="Conor M."/>
            <person name="Antonella G."/>
            <person name="Elisabetta G."/>
            <person name="Giulia F.S."/>
            <person name="Sara T."/>
            <person name="Anna F."/>
            <person name="Clotilde B."/>
            <person name="Roberto B."/>
            <person name="Veronica D.S."/>
            <person name="Fabio R."/>
            <person name="Monica P."/>
            <person name="Olivier J."/>
            <person name="Enrico T."/>
            <person name="Nicola S."/>
        </authorList>
    </citation>
    <scope>NUCLEOTIDE SEQUENCE [LARGE SCALE GENOMIC DNA]</scope>
    <source>
        <strain evidence="2 3">DSM 44626</strain>
    </source>
</reference>
<sequence length="394" mass="44855">MTIMDTEVVDDPRVSEADLWRALSDAIAEMTAHVHANDRIDTPLLRAEGIRYLTRLLQSGIMMTLEGWDAQYPWLVKFISPYMQYGIPATDCCYHWAAVHGDGVYRIRGKRGTARLFDVETRTGHTSHLADWKLVDRRSDFRVEDDGTIEVVLAASEQPGNWVRTCEGPGSIIVRQYYYDWDTEEPAELVIERDGVTYPPSTLQPADMAERLQLLIDWVRTVPTACKLAVDEYFQAPPDTLKFVEIDFAWADLLYGKGIYRCGRDEAVIIEVAPPNAEYWQYQLTSHFWEALDWNLRQTSLNGHQAVLDDDGVFRAVIAHQDPGYANWLDAGGHSVGLITARYYKADTTPLPRIRTVPLSALAGELPASSARVTPEERQDALRRRARSVWRRRV</sequence>
<name>A0A024K2R0_9MYCO</name>
<evidence type="ECO:0000313" key="3">
    <source>
        <dbReference type="Proteomes" id="UP000193710"/>
    </source>
</evidence>
<evidence type="ECO:0000313" key="1">
    <source>
        <dbReference type="EMBL" id="CDO90355.1"/>
    </source>
</evidence>
<dbReference type="Proteomes" id="UP000028880">
    <property type="component" value="Unassembled WGS sequence"/>
</dbReference>
<dbReference type="Proteomes" id="UP000193710">
    <property type="component" value="Unassembled WGS sequence"/>
</dbReference>